<evidence type="ECO:0000256" key="2">
    <source>
        <dbReference type="ARBA" id="ARBA00005583"/>
    </source>
</evidence>
<evidence type="ECO:0000313" key="9">
    <source>
        <dbReference type="EMBL" id="MEQ2510566.1"/>
    </source>
</evidence>
<keyword evidence="7" id="KW-0133">Cell shape</keyword>
<comment type="pathway">
    <text evidence="7">Cell wall biogenesis; peptidoglycan biosynthesis.</text>
</comment>
<dbReference type="PANTHER" id="PTHR22926">
    <property type="entry name" value="PHOSPHO-N-ACETYLMURAMOYL-PENTAPEPTIDE-TRANSFERASE"/>
    <property type="match status" value="1"/>
</dbReference>
<evidence type="ECO:0000256" key="5">
    <source>
        <dbReference type="ARBA" id="ARBA00022989"/>
    </source>
</evidence>
<keyword evidence="7" id="KW-0460">Magnesium</keyword>
<keyword evidence="3 7" id="KW-0808">Transferase</keyword>
<keyword evidence="7" id="KW-0479">Metal-binding</keyword>
<feature type="transmembrane region" description="Helical" evidence="7">
    <location>
        <begin position="305"/>
        <end position="324"/>
    </location>
</feature>
<dbReference type="Pfam" id="PF00953">
    <property type="entry name" value="Glycos_transf_4"/>
    <property type="match status" value="1"/>
</dbReference>
<keyword evidence="7" id="KW-0131">Cell cycle</keyword>
<dbReference type="NCBIfam" id="TIGR00445">
    <property type="entry name" value="mraY"/>
    <property type="match status" value="1"/>
</dbReference>
<dbReference type="PROSITE" id="PS01348">
    <property type="entry name" value="MRAY_2"/>
    <property type="match status" value="1"/>
</dbReference>
<dbReference type="Pfam" id="PF10555">
    <property type="entry name" value="MraY_sig1"/>
    <property type="match status" value="1"/>
</dbReference>
<gene>
    <name evidence="7 9" type="primary">mraY</name>
    <name evidence="9" type="ORF">WMO66_04760</name>
</gene>
<protein>
    <recommendedName>
        <fullName evidence="7 8">Phospho-N-acetylmuramoyl-pentapeptide-transferase</fullName>
        <ecNumber evidence="7 8">2.7.8.13</ecNumber>
    </recommendedName>
    <alternativeName>
        <fullName evidence="7">UDP-MurNAc-pentapeptide phosphotransferase</fullName>
    </alternativeName>
</protein>
<keyword evidence="5 7" id="KW-1133">Transmembrane helix</keyword>
<comment type="cofactor">
    <cofactor evidence="7">
        <name>Mg(2+)</name>
        <dbReference type="ChEBI" id="CHEBI:18420"/>
    </cofactor>
</comment>
<dbReference type="InterPro" id="IPR018480">
    <property type="entry name" value="PNAcMuramoyl-5peptid_Trfase_CS"/>
</dbReference>
<feature type="transmembrane region" description="Helical" evidence="7">
    <location>
        <begin position="237"/>
        <end position="265"/>
    </location>
</feature>
<accession>A0ABV1G570</accession>
<dbReference type="PROSITE" id="PS01347">
    <property type="entry name" value="MRAY_1"/>
    <property type="match status" value="1"/>
</dbReference>
<keyword evidence="7" id="KW-0132">Cell division</keyword>
<dbReference type="Proteomes" id="UP001491552">
    <property type="component" value="Unassembled WGS sequence"/>
</dbReference>
<dbReference type="InterPro" id="IPR003524">
    <property type="entry name" value="PNAcMuramoyl-5peptid_Trfase"/>
</dbReference>
<evidence type="ECO:0000256" key="4">
    <source>
        <dbReference type="ARBA" id="ARBA00022692"/>
    </source>
</evidence>
<keyword evidence="7" id="KW-1003">Cell membrane</keyword>
<proteinExistence type="inferred from homology"/>
<reference evidence="9 10" key="1">
    <citation type="submission" date="2024-03" db="EMBL/GenBank/DDBJ databases">
        <title>Human intestinal bacterial collection.</title>
        <authorList>
            <person name="Pauvert C."/>
            <person name="Hitch T.C.A."/>
            <person name="Clavel T."/>
        </authorList>
    </citation>
    <scope>NUCLEOTIDE SEQUENCE [LARGE SCALE GENOMIC DNA]</scope>
    <source>
        <strain evidence="9 10">CLA-AA-H192</strain>
    </source>
</reference>
<dbReference type="EC" id="2.7.8.13" evidence="7 8"/>
<dbReference type="CDD" id="cd06852">
    <property type="entry name" value="GT_MraY"/>
    <property type="match status" value="1"/>
</dbReference>
<feature type="transmembrane region" description="Helical" evidence="7">
    <location>
        <begin position="116"/>
        <end position="135"/>
    </location>
</feature>
<evidence type="ECO:0000256" key="1">
    <source>
        <dbReference type="ARBA" id="ARBA00004141"/>
    </source>
</evidence>
<evidence type="ECO:0000256" key="8">
    <source>
        <dbReference type="NCBIfam" id="TIGR00445"/>
    </source>
</evidence>
<evidence type="ECO:0000256" key="6">
    <source>
        <dbReference type="ARBA" id="ARBA00023136"/>
    </source>
</evidence>
<dbReference type="GO" id="GO:0016740">
    <property type="term" value="F:transferase activity"/>
    <property type="evidence" value="ECO:0007669"/>
    <property type="project" value="UniProtKB-KW"/>
</dbReference>
<evidence type="ECO:0000313" key="10">
    <source>
        <dbReference type="Proteomes" id="UP001491552"/>
    </source>
</evidence>
<dbReference type="EMBL" id="JBBMFF010000166">
    <property type="protein sequence ID" value="MEQ2510566.1"/>
    <property type="molecule type" value="Genomic_DNA"/>
</dbReference>
<keyword evidence="7" id="KW-0573">Peptidoglycan synthesis</keyword>
<feature type="transmembrane region" description="Helical" evidence="7">
    <location>
        <begin position="181"/>
        <end position="200"/>
    </location>
</feature>
<keyword evidence="7" id="KW-0961">Cell wall biogenesis/degradation</keyword>
<keyword evidence="10" id="KW-1185">Reference proteome</keyword>
<feature type="transmembrane region" description="Helical" evidence="7">
    <location>
        <begin position="6"/>
        <end position="29"/>
    </location>
</feature>
<feature type="transmembrane region" description="Helical" evidence="7">
    <location>
        <begin position="78"/>
        <end position="96"/>
    </location>
</feature>
<feature type="transmembrane region" description="Helical" evidence="7">
    <location>
        <begin position="50"/>
        <end position="72"/>
    </location>
</feature>
<evidence type="ECO:0000256" key="3">
    <source>
        <dbReference type="ARBA" id="ARBA00022679"/>
    </source>
</evidence>
<keyword evidence="6 7" id="KW-0472">Membrane</keyword>
<dbReference type="HAMAP" id="MF_00038">
    <property type="entry name" value="MraY"/>
    <property type="match status" value="1"/>
</dbReference>
<evidence type="ECO:0000256" key="7">
    <source>
        <dbReference type="HAMAP-Rule" id="MF_00038"/>
    </source>
</evidence>
<comment type="subcellular location">
    <subcellularLocation>
        <location evidence="7">Cell membrane</location>
        <topology evidence="7">Multi-pass membrane protein</topology>
    </subcellularLocation>
    <subcellularLocation>
        <location evidence="1">Membrane</location>
        <topology evidence="1">Multi-pass membrane protein</topology>
    </subcellularLocation>
</comment>
<organism evidence="9 10">
    <name type="scientific">Faecousia intestinalis</name>
    <dbReference type="NCBI Taxonomy" id="3133167"/>
    <lineage>
        <taxon>Bacteria</taxon>
        <taxon>Bacillati</taxon>
        <taxon>Bacillota</taxon>
        <taxon>Clostridia</taxon>
        <taxon>Eubacteriales</taxon>
        <taxon>Oscillospiraceae</taxon>
        <taxon>Faecousia</taxon>
    </lineage>
</organism>
<dbReference type="InterPro" id="IPR000715">
    <property type="entry name" value="Glycosyl_transferase_4"/>
</dbReference>
<feature type="transmembrane region" description="Helical" evidence="7">
    <location>
        <begin position="155"/>
        <end position="174"/>
    </location>
</feature>
<sequence>MIWILVSVLGGFVLALLLGRVLVPALRALKAGQSIREVGPKWHQGKAGTPTMGGIVFILSSLLCIVTGWYAMRETGDYKHLFVLALALMFGLIGFADDFIKVKKKRNLGLTGLQKLVLQVLAACLFLAGMHFTNALTYDLYVPFVREPLVHIPPLVYLALSVFIIVGCVNAVNLTDGIDGLATGVTLPVMLFFTLVSMTAKQWGLATFPATLVGALGGFLFYNFYPAKTFMGDTGSLYLGGAVCGLAYALDMPLVLLFVGLIYIIETLSDILQVSYFKLTHGKRIFKMAPIHHHFEMCGWSEKKIWVVFVSVTVIMCVIAWFGVRIWF</sequence>
<comment type="similarity">
    <text evidence="2 7">Belongs to the glycosyltransferase 4 family. MraY subfamily.</text>
</comment>
<dbReference type="PANTHER" id="PTHR22926:SF5">
    <property type="entry name" value="PHOSPHO-N-ACETYLMURAMOYL-PENTAPEPTIDE-TRANSFERASE HOMOLOG"/>
    <property type="match status" value="1"/>
</dbReference>
<comment type="catalytic activity">
    <reaction evidence="7">
        <text>UDP-N-acetyl-alpha-D-muramoyl-L-alanyl-gamma-D-glutamyl-meso-2,6-diaminopimeloyl-D-alanyl-D-alanine + di-trans,octa-cis-undecaprenyl phosphate = di-trans,octa-cis-undecaprenyl diphospho-N-acetyl-alpha-D-muramoyl-L-alanyl-D-glutamyl-meso-2,6-diaminopimeloyl-D-alanyl-D-alanine + UMP</text>
        <dbReference type="Rhea" id="RHEA:28386"/>
        <dbReference type="ChEBI" id="CHEBI:57865"/>
        <dbReference type="ChEBI" id="CHEBI:60392"/>
        <dbReference type="ChEBI" id="CHEBI:61386"/>
        <dbReference type="ChEBI" id="CHEBI:61387"/>
        <dbReference type="EC" id="2.7.8.13"/>
    </reaction>
</comment>
<name>A0ABV1G570_9FIRM</name>
<comment type="caution">
    <text evidence="9">The sequence shown here is derived from an EMBL/GenBank/DDBJ whole genome shotgun (WGS) entry which is preliminary data.</text>
</comment>
<comment type="function">
    <text evidence="7">Catalyzes the initial step of the lipid cycle reactions in the biosynthesis of the cell wall peptidoglycan: transfers peptidoglycan precursor phospho-MurNAc-pentapeptide from UDP-MurNAc-pentapeptide onto the lipid carrier undecaprenyl phosphate, yielding undecaprenyl-pyrophosphoryl-MurNAc-pentapeptide, known as lipid I.</text>
</comment>
<keyword evidence="4 7" id="KW-0812">Transmembrane</keyword>
<feature type="transmembrane region" description="Helical" evidence="7">
    <location>
        <begin position="206"/>
        <end position="225"/>
    </location>
</feature>